<evidence type="ECO:0000256" key="1">
    <source>
        <dbReference type="ARBA" id="ARBA00004434"/>
    </source>
</evidence>
<keyword evidence="7" id="KW-0472">Membrane</keyword>
<name>A0A9Q1C1N4_HOLLE</name>
<proteinExistence type="inferred from homology"/>
<dbReference type="Proteomes" id="UP001152320">
    <property type="component" value="Chromosome 9"/>
</dbReference>
<dbReference type="EMBL" id="JAIZAY010000009">
    <property type="protein sequence ID" value="KAJ8036519.1"/>
    <property type="molecule type" value="Genomic_DNA"/>
</dbReference>
<evidence type="ECO:0000256" key="4">
    <source>
        <dbReference type="ARBA" id="ARBA00022792"/>
    </source>
</evidence>
<keyword evidence="10" id="KW-1185">Reference proteome</keyword>
<evidence type="ECO:0000313" key="9">
    <source>
        <dbReference type="EMBL" id="KAJ8036519.1"/>
    </source>
</evidence>
<evidence type="ECO:0000313" key="10">
    <source>
        <dbReference type="Proteomes" id="UP001152320"/>
    </source>
</evidence>
<organism evidence="9 10">
    <name type="scientific">Holothuria leucospilota</name>
    <name type="common">Black long sea cucumber</name>
    <name type="synonym">Mertensiothuria leucospilota</name>
    <dbReference type="NCBI Taxonomy" id="206669"/>
    <lineage>
        <taxon>Eukaryota</taxon>
        <taxon>Metazoa</taxon>
        <taxon>Echinodermata</taxon>
        <taxon>Eleutherozoa</taxon>
        <taxon>Echinozoa</taxon>
        <taxon>Holothuroidea</taxon>
        <taxon>Aspidochirotacea</taxon>
        <taxon>Aspidochirotida</taxon>
        <taxon>Holothuriidae</taxon>
        <taxon>Holothuria</taxon>
    </lineage>
</organism>
<dbReference type="GO" id="GO:0042407">
    <property type="term" value="P:cristae formation"/>
    <property type="evidence" value="ECO:0007669"/>
    <property type="project" value="TreeGrafter"/>
</dbReference>
<comment type="subcellular location">
    <subcellularLocation>
        <location evidence="1 8">Mitochondrion inner membrane</location>
        <topology evidence="1 8">Single-pass membrane protein</topology>
    </subcellularLocation>
</comment>
<evidence type="ECO:0000256" key="3">
    <source>
        <dbReference type="ARBA" id="ARBA00022692"/>
    </source>
</evidence>
<dbReference type="GO" id="GO:0061617">
    <property type="term" value="C:MICOS complex"/>
    <property type="evidence" value="ECO:0007669"/>
    <property type="project" value="UniProtKB-UniRule"/>
</dbReference>
<evidence type="ECO:0000256" key="2">
    <source>
        <dbReference type="ARBA" id="ARBA00006771"/>
    </source>
</evidence>
<evidence type="ECO:0000256" key="5">
    <source>
        <dbReference type="ARBA" id="ARBA00022989"/>
    </source>
</evidence>
<dbReference type="AlphaFoldDB" id="A0A9Q1C1N4"/>
<dbReference type="PANTHER" id="PTHR31816:SF3">
    <property type="entry name" value="MICOS COMPLEX SUBUNIT MIC13"/>
    <property type="match status" value="1"/>
</dbReference>
<comment type="similarity">
    <text evidence="2 8">Belongs to the MICOS complex subunit Mic13 family.</text>
</comment>
<dbReference type="OrthoDB" id="5948578at2759"/>
<evidence type="ECO:0000256" key="7">
    <source>
        <dbReference type="ARBA" id="ARBA00023136"/>
    </source>
</evidence>
<dbReference type="GO" id="GO:0044284">
    <property type="term" value="C:mitochondrial crista junction"/>
    <property type="evidence" value="ECO:0007669"/>
    <property type="project" value="TreeGrafter"/>
</dbReference>
<dbReference type="Pfam" id="PF15884">
    <property type="entry name" value="QIL1"/>
    <property type="match status" value="1"/>
</dbReference>
<evidence type="ECO:0000256" key="6">
    <source>
        <dbReference type="ARBA" id="ARBA00023128"/>
    </source>
</evidence>
<gene>
    <name evidence="9" type="ORF">HOLleu_20520</name>
</gene>
<keyword evidence="5" id="KW-1133">Transmembrane helix</keyword>
<comment type="caution">
    <text evidence="9">The sequence shown here is derived from an EMBL/GenBank/DDBJ whole genome shotgun (WGS) entry which is preliminary data.</text>
</comment>
<protein>
    <recommendedName>
        <fullName evidence="8">MICOS complex subunit MIC13</fullName>
    </recommendedName>
</protein>
<evidence type="ECO:0000256" key="8">
    <source>
        <dbReference type="RuleBase" id="RU363009"/>
    </source>
</evidence>
<comment type="subunit">
    <text evidence="8">Component of the mitochondrial contact site and cristae organizing system (MICOS) complex.</text>
</comment>
<accession>A0A9Q1C1N4</accession>
<dbReference type="InterPro" id="IPR026769">
    <property type="entry name" value="Mic13"/>
</dbReference>
<dbReference type="PANTHER" id="PTHR31816">
    <property type="entry name" value="MICOS COMPLEX SUBUNIT MIC13"/>
    <property type="match status" value="1"/>
</dbReference>
<comment type="function">
    <text evidence="8">Component of the MICOS complex, a large protein complex of the mitochondrial inner membrane that plays crucial roles in the maintenance of crista junctions, inner membrane architecture, and formation of contact sites to the outer membrane.</text>
</comment>
<keyword evidence="6 8" id="KW-0496">Mitochondrion</keyword>
<keyword evidence="4 8" id="KW-0999">Mitochondrion inner membrane</keyword>
<sequence>MAASIVKGLGKVAIVGGALYVTVDQGIWSESKKASSALDRITTKVMLTDDYLKQVPSVSQTSKLMKRSWNSGVQTVCSAVADSPQKVSNWTGQIISSVMDSGNK</sequence>
<reference evidence="9" key="1">
    <citation type="submission" date="2021-10" db="EMBL/GenBank/DDBJ databases">
        <title>Tropical sea cucumber genome reveals ecological adaptation and Cuvierian tubules defense mechanism.</title>
        <authorList>
            <person name="Chen T."/>
        </authorList>
    </citation>
    <scope>NUCLEOTIDE SEQUENCE</scope>
    <source>
        <strain evidence="9">Nanhai2018</strain>
        <tissue evidence="9">Muscle</tissue>
    </source>
</reference>
<keyword evidence="3" id="KW-0812">Transmembrane</keyword>